<dbReference type="EMBL" id="CM004401">
    <property type="protein sequence ID" value="KAG8637973.1"/>
    <property type="molecule type" value="Genomic_DNA"/>
</dbReference>
<proteinExistence type="predicted"/>
<accession>A0ACB7GE61</accession>
<keyword evidence="2" id="KW-1185">Reference proteome</keyword>
<sequence length="236" mass="27833">MQQAVSSQLNKKINDAISPQNSYNPDMILVTMPLDGSNYLIWSRAMIILPSAKDKLGFINKKCEIHDLESDRYEKWLKADDLVEAFLYAISAKVFWEEIKERFRESNGPLLYQLTKGDNDYGVAKVLNEYDNEDKLIQFFMRLNENYCHEGNQTVIIHKRHNEYGYGKIQFKKKGFIKKEDRLCIYYNSSGHTRDTCFKIHRYPEWFTELKHKKKKGNKCGYNNFTELGNPSRQSE</sequence>
<dbReference type="Proteomes" id="UP000091857">
    <property type="component" value="Chromosome 15"/>
</dbReference>
<evidence type="ECO:0000313" key="1">
    <source>
        <dbReference type="EMBL" id="KAG8637973.1"/>
    </source>
</evidence>
<organism evidence="1 2">
    <name type="scientific">Manihot esculenta</name>
    <name type="common">Cassava</name>
    <name type="synonym">Jatropha manihot</name>
    <dbReference type="NCBI Taxonomy" id="3983"/>
    <lineage>
        <taxon>Eukaryota</taxon>
        <taxon>Viridiplantae</taxon>
        <taxon>Streptophyta</taxon>
        <taxon>Embryophyta</taxon>
        <taxon>Tracheophyta</taxon>
        <taxon>Spermatophyta</taxon>
        <taxon>Magnoliopsida</taxon>
        <taxon>eudicotyledons</taxon>
        <taxon>Gunneridae</taxon>
        <taxon>Pentapetalae</taxon>
        <taxon>rosids</taxon>
        <taxon>fabids</taxon>
        <taxon>Malpighiales</taxon>
        <taxon>Euphorbiaceae</taxon>
        <taxon>Crotonoideae</taxon>
        <taxon>Manihoteae</taxon>
        <taxon>Manihot</taxon>
    </lineage>
</organism>
<protein>
    <submittedName>
        <fullName evidence="1">Uncharacterized protein</fullName>
    </submittedName>
</protein>
<name>A0ACB7GE61_MANES</name>
<gene>
    <name evidence="1" type="ORF">MANES_15G178633v8</name>
</gene>
<reference evidence="2" key="1">
    <citation type="journal article" date="2016" name="Nat. Biotechnol.">
        <title>Sequencing wild and cultivated cassava and related species reveals extensive interspecific hybridization and genetic diversity.</title>
        <authorList>
            <person name="Bredeson J.V."/>
            <person name="Lyons J.B."/>
            <person name="Prochnik S.E."/>
            <person name="Wu G.A."/>
            <person name="Ha C.M."/>
            <person name="Edsinger-Gonzales E."/>
            <person name="Grimwood J."/>
            <person name="Schmutz J."/>
            <person name="Rabbi I.Y."/>
            <person name="Egesi C."/>
            <person name="Nauluvula P."/>
            <person name="Lebot V."/>
            <person name="Ndunguru J."/>
            <person name="Mkamilo G."/>
            <person name="Bart R.S."/>
            <person name="Setter T.L."/>
            <person name="Gleadow R.M."/>
            <person name="Kulakow P."/>
            <person name="Ferguson M.E."/>
            <person name="Rounsley S."/>
            <person name="Rokhsar D.S."/>
        </authorList>
    </citation>
    <scope>NUCLEOTIDE SEQUENCE [LARGE SCALE GENOMIC DNA]</scope>
    <source>
        <strain evidence="2">cv. AM560-2</strain>
    </source>
</reference>
<evidence type="ECO:0000313" key="2">
    <source>
        <dbReference type="Proteomes" id="UP000091857"/>
    </source>
</evidence>
<comment type="caution">
    <text evidence="1">The sequence shown here is derived from an EMBL/GenBank/DDBJ whole genome shotgun (WGS) entry which is preliminary data.</text>
</comment>